<dbReference type="AlphaFoldDB" id="A0AAJ0HS38"/>
<evidence type="ECO:0000313" key="2">
    <source>
        <dbReference type="EMBL" id="KAK3360220.1"/>
    </source>
</evidence>
<organism evidence="2 3">
    <name type="scientific">Lasiosphaeria hispida</name>
    <dbReference type="NCBI Taxonomy" id="260671"/>
    <lineage>
        <taxon>Eukaryota</taxon>
        <taxon>Fungi</taxon>
        <taxon>Dikarya</taxon>
        <taxon>Ascomycota</taxon>
        <taxon>Pezizomycotina</taxon>
        <taxon>Sordariomycetes</taxon>
        <taxon>Sordariomycetidae</taxon>
        <taxon>Sordariales</taxon>
        <taxon>Lasiosphaeriaceae</taxon>
        <taxon>Lasiosphaeria</taxon>
    </lineage>
</organism>
<name>A0AAJ0HS38_9PEZI</name>
<comment type="caution">
    <text evidence="2">The sequence shown here is derived from an EMBL/GenBank/DDBJ whole genome shotgun (WGS) entry which is preliminary data.</text>
</comment>
<keyword evidence="1" id="KW-0812">Transmembrane</keyword>
<evidence type="ECO:0000256" key="1">
    <source>
        <dbReference type="SAM" id="Phobius"/>
    </source>
</evidence>
<reference evidence="2" key="1">
    <citation type="journal article" date="2023" name="Mol. Phylogenet. Evol.">
        <title>Genome-scale phylogeny and comparative genomics of the fungal order Sordariales.</title>
        <authorList>
            <person name="Hensen N."/>
            <person name="Bonometti L."/>
            <person name="Westerberg I."/>
            <person name="Brannstrom I.O."/>
            <person name="Guillou S."/>
            <person name="Cros-Aarteil S."/>
            <person name="Calhoun S."/>
            <person name="Haridas S."/>
            <person name="Kuo A."/>
            <person name="Mondo S."/>
            <person name="Pangilinan J."/>
            <person name="Riley R."/>
            <person name="LaButti K."/>
            <person name="Andreopoulos B."/>
            <person name="Lipzen A."/>
            <person name="Chen C."/>
            <person name="Yan M."/>
            <person name="Daum C."/>
            <person name="Ng V."/>
            <person name="Clum A."/>
            <person name="Steindorff A."/>
            <person name="Ohm R.A."/>
            <person name="Martin F."/>
            <person name="Silar P."/>
            <person name="Natvig D.O."/>
            <person name="Lalanne C."/>
            <person name="Gautier V."/>
            <person name="Ament-Velasquez S.L."/>
            <person name="Kruys A."/>
            <person name="Hutchinson M.I."/>
            <person name="Powell A.J."/>
            <person name="Barry K."/>
            <person name="Miller A.N."/>
            <person name="Grigoriev I.V."/>
            <person name="Debuchy R."/>
            <person name="Gladieux P."/>
            <person name="Hiltunen Thoren M."/>
            <person name="Johannesson H."/>
        </authorList>
    </citation>
    <scope>NUCLEOTIDE SEQUENCE</scope>
    <source>
        <strain evidence="2">CBS 955.72</strain>
    </source>
</reference>
<reference evidence="2" key="2">
    <citation type="submission" date="2023-06" db="EMBL/GenBank/DDBJ databases">
        <authorList>
            <consortium name="Lawrence Berkeley National Laboratory"/>
            <person name="Haridas S."/>
            <person name="Hensen N."/>
            <person name="Bonometti L."/>
            <person name="Westerberg I."/>
            <person name="Brannstrom I.O."/>
            <person name="Guillou S."/>
            <person name="Cros-Aarteil S."/>
            <person name="Calhoun S."/>
            <person name="Kuo A."/>
            <person name="Mondo S."/>
            <person name="Pangilinan J."/>
            <person name="Riley R."/>
            <person name="Labutti K."/>
            <person name="Andreopoulos B."/>
            <person name="Lipzen A."/>
            <person name="Chen C."/>
            <person name="Yanf M."/>
            <person name="Daum C."/>
            <person name="Ng V."/>
            <person name="Clum A."/>
            <person name="Steindorff A."/>
            <person name="Ohm R."/>
            <person name="Martin F."/>
            <person name="Silar P."/>
            <person name="Natvig D."/>
            <person name="Lalanne C."/>
            <person name="Gautier V."/>
            <person name="Ament-Velasquez S.L."/>
            <person name="Kruys A."/>
            <person name="Hutchinson M.I."/>
            <person name="Powell A.J."/>
            <person name="Barry K."/>
            <person name="Miller A.N."/>
            <person name="Grigoriev I.V."/>
            <person name="Debuchy R."/>
            <person name="Gladieux P."/>
            <person name="Thoren M.H."/>
            <person name="Johannesson H."/>
        </authorList>
    </citation>
    <scope>NUCLEOTIDE SEQUENCE</scope>
    <source>
        <strain evidence="2">CBS 955.72</strain>
    </source>
</reference>
<proteinExistence type="predicted"/>
<gene>
    <name evidence="2" type="ORF">B0T25DRAFT_124430</name>
</gene>
<feature type="transmembrane region" description="Helical" evidence="1">
    <location>
        <begin position="20"/>
        <end position="37"/>
    </location>
</feature>
<keyword evidence="3" id="KW-1185">Reference proteome</keyword>
<sequence length="177" mass="19526">MADARCRNRDMELKPESHRAGFAYWLLVPFFIFFSTGRRSRWGPEGHAFSTVAPHTRQVSRYRAGDKQKSIRQPPSRVCTQFSYLAPSIHTALYPGATSLPFPSPLDSITTKAPSPPPPPWHARDLQAPQSVTKCAPYGAGGEWGNLLADAASATGVLYCVFFPFLASPICWFPSPT</sequence>
<keyword evidence="1" id="KW-0472">Membrane</keyword>
<dbReference type="Proteomes" id="UP001275084">
    <property type="component" value="Unassembled WGS sequence"/>
</dbReference>
<dbReference type="EMBL" id="JAUIQD010000002">
    <property type="protein sequence ID" value="KAK3360220.1"/>
    <property type="molecule type" value="Genomic_DNA"/>
</dbReference>
<evidence type="ECO:0000313" key="3">
    <source>
        <dbReference type="Proteomes" id="UP001275084"/>
    </source>
</evidence>
<accession>A0AAJ0HS38</accession>
<keyword evidence="1" id="KW-1133">Transmembrane helix</keyword>
<protein>
    <submittedName>
        <fullName evidence="2">Uncharacterized protein</fullName>
    </submittedName>
</protein>